<organism evidence="3 4">
    <name type="scientific">Candidatus Roizmanbacteria bacterium RIFCSPLOWO2_02_FULL_36_11</name>
    <dbReference type="NCBI Taxonomy" id="1802071"/>
    <lineage>
        <taxon>Bacteria</taxon>
        <taxon>Candidatus Roizmaniibacteriota</taxon>
    </lineage>
</organism>
<comment type="caution">
    <text evidence="3">The sequence shown here is derived from an EMBL/GenBank/DDBJ whole genome shotgun (WGS) entry which is preliminary data.</text>
</comment>
<dbReference type="AlphaFoldDB" id="A0A1F7JH54"/>
<dbReference type="NCBIfam" id="TIGR02669">
    <property type="entry name" value="SpoIID_LytB"/>
    <property type="match status" value="1"/>
</dbReference>
<dbReference type="EMBL" id="MGAV01000012">
    <property type="protein sequence ID" value="OGK54945.1"/>
    <property type="molecule type" value="Genomic_DNA"/>
</dbReference>
<dbReference type="GO" id="GO:0030435">
    <property type="term" value="P:sporulation resulting in formation of a cellular spore"/>
    <property type="evidence" value="ECO:0007669"/>
    <property type="project" value="InterPro"/>
</dbReference>
<dbReference type="InterPro" id="IPR013486">
    <property type="entry name" value="SpoIID/LytB"/>
</dbReference>
<name>A0A1F7JH54_9BACT</name>
<feature type="coiled-coil region" evidence="1">
    <location>
        <begin position="143"/>
        <end position="173"/>
    </location>
</feature>
<dbReference type="Proteomes" id="UP000177418">
    <property type="component" value="Unassembled WGS sequence"/>
</dbReference>
<dbReference type="InterPro" id="IPR013693">
    <property type="entry name" value="SpoIID/LytB_N"/>
</dbReference>
<gene>
    <name evidence="3" type="ORF">A3H78_00520</name>
</gene>
<evidence type="ECO:0000313" key="3">
    <source>
        <dbReference type="EMBL" id="OGK54945.1"/>
    </source>
</evidence>
<accession>A0A1F7JH54</accession>
<reference evidence="3 4" key="1">
    <citation type="journal article" date="2016" name="Nat. Commun.">
        <title>Thousands of microbial genomes shed light on interconnected biogeochemical processes in an aquifer system.</title>
        <authorList>
            <person name="Anantharaman K."/>
            <person name="Brown C.T."/>
            <person name="Hug L.A."/>
            <person name="Sharon I."/>
            <person name="Castelle C.J."/>
            <person name="Probst A.J."/>
            <person name="Thomas B.C."/>
            <person name="Singh A."/>
            <person name="Wilkins M.J."/>
            <person name="Karaoz U."/>
            <person name="Brodie E.L."/>
            <person name="Williams K.H."/>
            <person name="Hubbard S.S."/>
            <person name="Banfield J.F."/>
        </authorList>
    </citation>
    <scope>NUCLEOTIDE SEQUENCE [LARGE SCALE GENOMIC DNA]</scope>
</reference>
<protein>
    <recommendedName>
        <fullName evidence="2">Sporulation stage II protein D amidase enhancer LytB N-terminal domain-containing protein</fullName>
    </recommendedName>
</protein>
<evidence type="ECO:0000259" key="2">
    <source>
        <dbReference type="Pfam" id="PF08486"/>
    </source>
</evidence>
<evidence type="ECO:0000256" key="1">
    <source>
        <dbReference type="SAM" id="Coils"/>
    </source>
</evidence>
<sequence>MKKILLITILFLVFLFPLQTKGDELDDINTQLTNLVRDLEASKNATKPLEENFTKLQSQLNQIKFKIIGIEAEVVKKEKEVKLGTEVLSIQKKILDERIFIYYKNAKKAQVSLINLLTAENLSTSLRNFFYQKTLADQDKQSIIKMVLYIRNLEEKKATLEEEKIKLAQVKATVDQQSTFLSGEIGKAKKYQGELSGKIAALTARQQQILAQKLAGLNIPRSAATSLSGCIDDRDKDPGFSPRLAFFTYGVPNRTGMNQYGAKGRSEAGQSAEDILRAYYENFELKKDYDTGITINVDGIGSFNIEDYVKHIYEMPSDWPMEALKTQAIAARSYALAYTDRGARSICATQSCQVAKAEEKGGRWNEAVEATKGWVMIQGGNPVKAWYSSTHGGYILKSSEIGWSDTSWTKHGVDSPQSIGSFADLQNSAYDRSSPWFYCDWGSRASYNKTAWLKSQEVADIVNVLLLAKADTSIQNHLSQVDKPNPDGVDTWDFEKVKSELKNRGGNPFNNVSDVSINADFSGGKVNSVNVSGDAGGASFSGSEFKNFFNLRAPANIQIVGPLFNVEKR</sequence>
<proteinExistence type="predicted"/>
<feature type="domain" description="Sporulation stage II protein D amidase enhancer LytB N-terminal" evidence="2">
    <location>
        <begin position="300"/>
        <end position="376"/>
    </location>
</feature>
<dbReference type="Gene3D" id="6.10.250.3150">
    <property type="match status" value="1"/>
</dbReference>
<evidence type="ECO:0000313" key="4">
    <source>
        <dbReference type="Proteomes" id="UP000177418"/>
    </source>
</evidence>
<keyword evidence="1" id="KW-0175">Coiled coil</keyword>
<dbReference type="Pfam" id="PF08486">
    <property type="entry name" value="SpoIID"/>
    <property type="match status" value="1"/>
</dbReference>